<gene>
    <name evidence="1" type="ORF">g.18215</name>
</gene>
<organism evidence="1">
    <name type="scientific">Lygus hesperus</name>
    <name type="common">Western plant bug</name>
    <dbReference type="NCBI Taxonomy" id="30085"/>
    <lineage>
        <taxon>Eukaryota</taxon>
        <taxon>Metazoa</taxon>
        <taxon>Ecdysozoa</taxon>
        <taxon>Arthropoda</taxon>
        <taxon>Hexapoda</taxon>
        <taxon>Insecta</taxon>
        <taxon>Pterygota</taxon>
        <taxon>Neoptera</taxon>
        <taxon>Paraneoptera</taxon>
        <taxon>Hemiptera</taxon>
        <taxon>Heteroptera</taxon>
        <taxon>Panheteroptera</taxon>
        <taxon>Cimicomorpha</taxon>
        <taxon>Miridae</taxon>
        <taxon>Mirini</taxon>
        <taxon>Lygus</taxon>
    </lineage>
</organism>
<reference evidence="1" key="1">
    <citation type="journal article" date="2016" name="Gigascience">
        <title>De novo construction of an expanded transcriptome assembly for the western tarnished plant bug, Lygus hesperus.</title>
        <authorList>
            <person name="Tassone E.E."/>
            <person name="Geib S.M."/>
            <person name="Hall B."/>
            <person name="Fabrick J.A."/>
            <person name="Brent C.S."/>
            <person name="Hull J.J."/>
        </authorList>
    </citation>
    <scope>NUCLEOTIDE SEQUENCE</scope>
</reference>
<dbReference type="AlphaFoldDB" id="A0A146L671"/>
<accession>A0A146L671</accession>
<protein>
    <submittedName>
        <fullName evidence="1">Uncharacterized protein</fullName>
    </submittedName>
</protein>
<proteinExistence type="predicted"/>
<sequence>MGCVSMWTRIRTGVAYPSTNRASEPIPLLFEMLPTMLGSLLTQTPVSLRYPIPHVFVCVAVFAIDRTTLYCCMGSAYLGTTRPILLLSNILCISVLLHAPPSRLFYPTVQFHFLQYLSNLFLVAVAVAV</sequence>
<name>A0A146L671_LYGHE</name>
<feature type="non-terminal residue" evidence="1">
    <location>
        <position position="129"/>
    </location>
</feature>
<dbReference type="EMBL" id="GDHC01014675">
    <property type="protein sequence ID" value="JAQ03954.1"/>
    <property type="molecule type" value="Transcribed_RNA"/>
</dbReference>
<evidence type="ECO:0000313" key="1">
    <source>
        <dbReference type="EMBL" id="JAQ03954.1"/>
    </source>
</evidence>